<evidence type="ECO:0000256" key="11">
    <source>
        <dbReference type="SAM" id="Phobius"/>
    </source>
</evidence>
<evidence type="ECO:0000256" key="10">
    <source>
        <dbReference type="ARBA" id="ARBA00023136"/>
    </source>
</evidence>
<dbReference type="AlphaFoldDB" id="W6S3S6"/>
<feature type="transmembrane region" description="Helical" evidence="11">
    <location>
        <begin position="12"/>
        <end position="30"/>
    </location>
</feature>
<evidence type="ECO:0000313" key="13">
    <source>
        <dbReference type="EMBL" id="CDM68972.1"/>
    </source>
</evidence>
<proteinExistence type="predicted"/>
<dbReference type="RefSeq" id="WP_044038526.1">
    <property type="nucleotide sequence ID" value="NZ_HG917868.1"/>
</dbReference>
<dbReference type="Pfam" id="PF02518">
    <property type="entry name" value="HATPase_c"/>
    <property type="match status" value="1"/>
</dbReference>
<feature type="transmembrane region" description="Helical" evidence="11">
    <location>
        <begin position="36"/>
        <end position="55"/>
    </location>
</feature>
<accession>W6S3S6</accession>
<comment type="subcellular location">
    <subcellularLocation>
        <location evidence="2">Cell membrane</location>
        <topology evidence="2">Multi-pass membrane protein</topology>
    </subcellularLocation>
</comment>
<evidence type="ECO:0000256" key="6">
    <source>
        <dbReference type="ARBA" id="ARBA00022692"/>
    </source>
</evidence>
<dbReference type="InterPro" id="IPR003594">
    <property type="entry name" value="HATPase_dom"/>
</dbReference>
<dbReference type="PATRIC" id="fig|1216932.3.peg.1810"/>
<keyword evidence="4" id="KW-1003">Cell membrane</keyword>
<dbReference type="eggNOG" id="COG2205">
    <property type="taxonomic scope" value="Bacteria"/>
</dbReference>
<reference evidence="13 14" key="1">
    <citation type="submission" date="2013-11" db="EMBL/GenBank/DDBJ databases">
        <title>Complete genome sequence of Clostridum sp. M2/40.</title>
        <authorList>
            <person name="Wibberg D."/>
            <person name="Puehler A."/>
            <person name="Schlueter A."/>
        </authorList>
    </citation>
    <scope>NUCLEOTIDE SEQUENCE [LARGE SCALE GENOMIC DNA]</scope>
    <source>
        <strain evidence="14">M2/40</strain>
    </source>
</reference>
<protein>
    <recommendedName>
        <fullName evidence="3">histidine kinase</fullName>
        <ecNumber evidence="3">2.7.13.3</ecNumber>
    </recommendedName>
</protein>
<evidence type="ECO:0000256" key="2">
    <source>
        <dbReference type="ARBA" id="ARBA00004651"/>
    </source>
</evidence>
<keyword evidence="5 13" id="KW-0808">Transferase</keyword>
<keyword evidence="9" id="KW-0902">Two-component regulatory system</keyword>
<dbReference type="STRING" id="1216932.CM240_1814"/>
<dbReference type="CDD" id="cd00082">
    <property type="entry name" value="HisKA"/>
    <property type="match status" value="1"/>
</dbReference>
<dbReference type="InterPro" id="IPR050351">
    <property type="entry name" value="BphY/WalK/GraS-like"/>
</dbReference>
<dbReference type="OrthoDB" id="9780487at2"/>
<sequence>MNFIEYFKEKIIFISINIIIMIFTSILLKAMAVNTYAIVFTNILNFIGILIFYIYDYSNKRKYYNEVIKKLEKLHEKYMLPDVVDDGSFLESKIFYNIIEEMGKSMKDKVSEVKRETYDYREYIELWIHEVKTPIAACKLLVENNKNEITKSIEEELEKVEDYIEQSLFYSRSNNIEKDYIIKELPLKNCINNVIKRNANILIEKSIKIDIKDCDRIVYSDAKWVEFILHQIISNSIKYMEKKEKIIKIYAEEKDYNVILYIEDNGIGINKRSINRVFEKGYTGENGRIGKKSTGIGLFLCKKLALKLGLSIRIQSVEKESTTVSILFPINRMMIFEN</sequence>
<dbReference type="Proteomes" id="UP000019426">
    <property type="component" value="Chromosome M2/40_rep1"/>
</dbReference>
<evidence type="ECO:0000313" key="14">
    <source>
        <dbReference type="Proteomes" id="UP000019426"/>
    </source>
</evidence>
<dbReference type="PANTHER" id="PTHR45453">
    <property type="entry name" value="PHOSPHATE REGULON SENSOR PROTEIN PHOR"/>
    <property type="match status" value="1"/>
</dbReference>
<dbReference type="EC" id="2.7.13.3" evidence="3"/>
<keyword evidence="14" id="KW-1185">Reference proteome</keyword>
<name>W6S3S6_9CLOT</name>
<evidence type="ECO:0000256" key="4">
    <source>
        <dbReference type="ARBA" id="ARBA00022475"/>
    </source>
</evidence>
<dbReference type="SMART" id="SM00387">
    <property type="entry name" value="HATPase_c"/>
    <property type="match status" value="1"/>
</dbReference>
<evidence type="ECO:0000256" key="7">
    <source>
        <dbReference type="ARBA" id="ARBA00022777"/>
    </source>
</evidence>
<dbReference type="GO" id="GO:0000155">
    <property type="term" value="F:phosphorelay sensor kinase activity"/>
    <property type="evidence" value="ECO:0007669"/>
    <property type="project" value="InterPro"/>
</dbReference>
<gene>
    <name evidence="13" type="ORF">CM240_1814</name>
</gene>
<keyword evidence="7 13" id="KW-0418">Kinase</keyword>
<evidence type="ECO:0000256" key="8">
    <source>
        <dbReference type="ARBA" id="ARBA00022989"/>
    </source>
</evidence>
<dbReference type="PROSITE" id="PS50109">
    <property type="entry name" value="HIS_KIN"/>
    <property type="match status" value="1"/>
</dbReference>
<dbReference type="HOGENOM" id="CLU_000445_13_1_9"/>
<dbReference type="PANTHER" id="PTHR45453:SF2">
    <property type="entry name" value="HISTIDINE KINASE"/>
    <property type="match status" value="1"/>
</dbReference>
<evidence type="ECO:0000256" key="9">
    <source>
        <dbReference type="ARBA" id="ARBA00023012"/>
    </source>
</evidence>
<dbReference type="GO" id="GO:0005886">
    <property type="term" value="C:plasma membrane"/>
    <property type="evidence" value="ECO:0007669"/>
    <property type="project" value="UniProtKB-SubCell"/>
</dbReference>
<dbReference type="InterPro" id="IPR036890">
    <property type="entry name" value="HATPase_C_sf"/>
</dbReference>
<dbReference type="InterPro" id="IPR005467">
    <property type="entry name" value="His_kinase_dom"/>
</dbReference>
<evidence type="ECO:0000256" key="3">
    <source>
        <dbReference type="ARBA" id="ARBA00012438"/>
    </source>
</evidence>
<organism evidence="13 14">
    <name type="scientific">Clostridium bornimense</name>
    <dbReference type="NCBI Taxonomy" id="1216932"/>
    <lineage>
        <taxon>Bacteria</taxon>
        <taxon>Bacillati</taxon>
        <taxon>Bacillota</taxon>
        <taxon>Clostridia</taxon>
        <taxon>Eubacteriales</taxon>
        <taxon>Clostridiaceae</taxon>
        <taxon>Clostridium</taxon>
    </lineage>
</organism>
<dbReference type="GO" id="GO:0016036">
    <property type="term" value="P:cellular response to phosphate starvation"/>
    <property type="evidence" value="ECO:0007669"/>
    <property type="project" value="TreeGrafter"/>
</dbReference>
<dbReference type="GO" id="GO:0004721">
    <property type="term" value="F:phosphoprotein phosphatase activity"/>
    <property type="evidence" value="ECO:0007669"/>
    <property type="project" value="TreeGrafter"/>
</dbReference>
<dbReference type="EMBL" id="HG917868">
    <property type="protein sequence ID" value="CDM68972.1"/>
    <property type="molecule type" value="Genomic_DNA"/>
</dbReference>
<dbReference type="InterPro" id="IPR003661">
    <property type="entry name" value="HisK_dim/P_dom"/>
</dbReference>
<feature type="domain" description="Histidine kinase" evidence="12">
    <location>
        <begin position="126"/>
        <end position="332"/>
    </location>
</feature>
<keyword evidence="8 11" id="KW-1133">Transmembrane helix</keyword>
<evidence type="ECO:0000259" key="12">
    <source>
        <dbReference type="PROSITE" id="PS50109"/>
    </source>
</evidence>
<comment type="catalytic activity">
    <reaction evidence="1">
        <text>ATP + protein L-histidine = ADP + protein N-phospho-L-histidine.</text>
        <dbReference type="EC" id="2.7.13.3"/>
    </reaction>
</comment>
<evidence type="ECO:0000256" key="1">
    <source>
        <dbReference type="ARBA" id="ARBA00000085"/>
    </source>
</evidence>
<dbReference type="Gene3D" id="3.30.565.10">
    <property type="entry name" value="Histidine kinase-like ATPase, C-terminal domain"/>
    <property type="match status" value="1"/>
</dbReference>
<keyword evidence="10 11" id="KW-0472">Membrane</keyword>
<dbReference type="KEGG" id="clt:CM240_1814"/>
<evidence type="ECO:0000256" key="5">
    <source>
        <dbReference type="ARBA" id="ARBA00022679"/>
    </source>
</evidence>
<dbReference type="SUPFAM" id="SSF55874">
    <property type="entry name" value="ATPase domain of HSP90 chaperone/DNA topoisomerase II/histidine kinase"/>
    <property type="match status" value="1"/>
</dbReference>
<keyword evidence="6 11" id="KW-0812">Transmembrane</keyword>